<reference evidence="1 2" key="1">
    <citation type="submission" date="2019-08" db="EMBL/GenBank/DDBJ databases">
        <title>Flavobacterium alkalisoli sp. nov., isolated from rhizosphere soil of Suaeda salsa.</title>
        <authorList>
            <person name="Sun J.-Q."/>
            <person name="Xu L."/>
        </authorList>
    </citation>
    <scope>NUCLEOTIDE SEQUENCE [LARGE SCALE GENOMIC DNA]</scope>
    <source>
        <strain evidence="1 2">XS-5</strain>
    </source>
</reference>
<keyword evidence="2" id="KW-1185">Reference proteome</keyword>
<dbReference type="KEGG" id="fak:FUA48_11215"/>
<evidence type="ECO:0000313" key="2">
    <source>
        <dbReference type="Proteomes" id="UP000321222"/>
    </source>
</evidence>
<name>A0A5B9FV16_9FLAO</name>
<sequence>MKNLLLLLLVVVAGCKSHSNSYIDSYGFALEKSKIRMPNGDIFRVIDNPKWDSKYAGKSVIIRGSYRTIRFVGEPGHLTQYYAKKVTVIDECADIEKIMIDPEFTKYFKLDIHFKKEIIEVNYPDKNFSHDLDCRFKLPSGRFIMFKKVEGDFEGNPKGEIMNQQLYVSRTEDNSYHFFMSETNLALTARVAKGKAIITSYGVY</sequence>
<gene>
    <name evidence="1" type="ORF">FUA48_11215</name>
</gene>
<dbReference type="OrthoDB" id="9964719at2"/>
<dbReference type="PROSITE" id="PS51257">
    <property type="entry name" value="PROKAR_LIPOPROTEIN"/>
    <property type="match status" value="1"/>
</dbReference>
<accession>A0A5B9FV16</accession>
<evidence type="ECO:0000313" key="1">
    <source>
        <dbReference type="EMBL" id="QEE50129.1"/>
    </source>
</evidence>
<dbReference type="RefSeq" id="WP_147583617.1">
    <property type="nucleotide sequence ID" value="NZ_CP042831.1"/>
</dbReference>
<organism evidence="1 2">
    <name type="scientific">Flavobacterium alkalisoli</name>
    <dbReference type="NCBI Taxonomy" id="2602769"/>
    <lineage>
        <taxon>Bacteria</taxon>
        <taxon>Pseudomonadati</taxon>
        <taxon>Bacteroidota</taxon>
        <taxon>Flavobacteriia</taxon>
        <taxon>Flavobacteriales</taxon>
        <taxon>Flavobacteriaceae</taxon>
        <taxon>Flavobacterium</taxon>
    </lineage>
</organism>
<dbReference type="Proteomes" id="UP000321222">
    <property type="component" value="Chromosome"/>
</dbReference>
<dbReference type="AlphaFoldDB" id="A0A5B9FV16"/>
<proteinExistence type="predicted"/>
<dbReference type="EMBL" id="CP042831">
    <property type="protein sequence ID" value="QEE50129.1"/>
    <property type="molecule type" value="Genomic_DNA"/>
</dbReference>
<protein>
    <submittedName>
        <fullName evidence="1">Uncharacterized protein</fullName>
    </submittedName>
</protein>